<proteinExistence type="predicted"/>
<name>A0A0C9TRX1_PAXIN</name>
<dbReference type="HOGENOM" id="CLU_006344_14_0_1"/>
<accession>A0A0C9TRX1</accession>
<dbReference type="OrthoDB" id="3199698at2759"/>
<gene>
    <name evidence="1" type="ORF">PAXINDRAFT_16993</name>
</gene>
<evidence type="ECO:0000313" key="1">
    <source>
        <dbReference type="EMBL" id="KIJ09956.1"/>
    </source>
</evidence>
<protein>
    <submittedName>
        <fullName evidence="1">Uncharacterized protein</fullName>
    </submittedName>
</protein>
<dbReference type="AlphaFoldDB" id="A0A0C9TRX1"/>
<dbReference type="Pfam" id="PF18759">
    <property type="entry name" value="Plavaka"/>
    <property type="match status" value="2"/>
</dbReference>
<dbReference type="Proteomes" id="UP000053647">
    <property type="component" value="Unassembled WGS sequence"/>
</dbReference>
<evidence type="ECO:0000313" key="2">
    <source>
        <dbReference type="Proteomes" id="UP000053647"/>
    </source>
</evidence>
<reference evidence="1 2" key="1">
    <citation type="submission" date="2014-06" db="EMBL/GenBank/DDBJ databases">
        <authorList>
            <consortium name="DOE Joint Genome Institute"/>
            <person name="Kuo A."/>
            <person name="Kohler A."/>
            <person name="Nagy L.G."/>
            <person name="Floudas D."/>
            <person name="Copeland A."/>
            <person name="Barry K.W."/>
            <person name="Cichocki N."/>
            <person name="Veneault-Fourrey C."/>
            <person name="LaButti K."/>
            <person name="Lindquist E.A."/>
            <person name="Lipzen A."/>
            <person name="Lundell T."/>
            <person name="Morin E."/>
            <person name="Murat C."/>
            <person name="Sun H."/>
            <person name="Tunlid A."/>
            <person name="Henrissat B."/>
            <person name="Grigoriev I.V."/>
            <person name="Hibbett D.S."/>
            <person name="Martin F."/>
            <person name="Nordberg H.P."/>
            <person name="Cantor M.N."/>
            <person name="Hua S.X."/>
        </authorList>
    </citation>
    <scope>NUCLEOTIDE SEQUENCE [LARGE SCALE GENOMIC DNA]</scope>
    <source>
        <strain evidence="1 2">ATCC 200175</strain>
    </source>
</reference>
<organism evidence="1 2">
    <name type="scientific">Paxillus involutus ATCC 200175</name>
    <dbReference type="NCBI Taxonomy" id="664439"/>
    <lineage>
        <taxon>Eukaryota</taxon>
        <taxon>Fungi</taxon>
        <taxon>Dikarya</taxon>
        <taxon>Basidiomycota</taxon>
        <taxon>Agaricomycotina</taxon>
        <taxon>Agaricomycetes</taxon>
        <taxon>Agaricomycetidae</taxon>
        <taxon>Boletales</taxon>
        <taxon>Paxilineae</taxon>
        <taxon>Paxillaceae</taxon>
        <taxon>Paxillus</taxon>
    </lineage>
</organism>
<reference evidence="2" key="2">
    <citation type="submission" date="2015-01" db="EMBL/GenBank/DDBJ databases">
        <title>Evolutionary Origins and Diversification of the Mycorrhizal Mutualists.</title>
        <authorList>
            <consortium name="DOE Joint Genome Institute"/>
            <consortium name="Mycorrhizal Genomics Consortium"/>
            <person name="Kohler A."/>
            <person name="Kuo A."/>
            <person name="Nagy L.G."/>
            <person name="Floudas D."/>
            <person name="Copeland A."/>
            <person name="Barry K.W."/>
            <person name="Cichocki N."/>
            <person name="Veneault-Fourrey C."/>
            <person name="LaButti K."/>
            <person name="Lindquist E.A."/>
            <person name="Lipzen A."/>
            <person name="Lundell T."/>
            <person name="Morin E."/>
            <person name="Murat C."/>
            <person name="Riley R."/>
            <person name="Ohm R."/>
            <person name="Sun H."/>
            <person name="Tunlid A."/>
            <person name="Henrissat B."/>
            <person name="Grigoriev I.V."/>
            <person name="Hibbett D.S."/>
            <person name="Martin F."/>
        </authorList>
    </citation>
    <scope>NUCLEOTIDE SEQUENCE [LARGE SCALE GENOMIC DNA]</scope>
    <source>
        <strain evidence="2">ATCC 200175</strain>
    </source>
</reference>
<keyword evidence="2" id="KW-1185">Reference proteome</keyword>
<sequence length="455" mass="52087">MPPPPPPVQSSDDWTPYCNWLEFEAAHFLFSQEEMSAKKIDTLLHLWGISLAIHSDTPPFADHQDLYTTIDTTPLGDVPWSSHLISYMGDRTGDTPLWMDASYEFHFCDPHKLVQNILKNLDFKGELDYTPYHEWEECSNGTHSRRWHDLMSADWAWNQVDIVAQDPETHGSTFVPIILSSDKTTVSGATGQNNYYPLYLSIGNIRNNVCRAHRNAVVLVGFLAIAKTMKKYANDTRFRTFQKQLFHSSLSKILEMLKPGMMVPEVMMCADGHYRKVIYGLGPYIADYEEQVVLAGILFTSNFPHSDIHALLAPDLLHQLIKGTFKDDLVDWMTLIEGLPLPHHSLALMKVYINAIEGYVLDDMVRAFCAFLEFCYIARHDIITEDTLKDLDDALNRFHEYREIFVSTNVRLNFALPQQHAMKHYPELICLFGAPNGLCSSITESKHIQAIKRPY</sequence>
<dbReference type="InterPro" id="IPR041078">
    <property type="entry name" value="Plavaka"/>
</dbReference>
<dbReference type="EMBL" id="KN819424">
    <property type="protein sequence ID" value="KIJ09956.1"/>
    <property type="molecule type" value="Genomic_DNA"/>
</dbReference>